<evidence type="ECO:0000256" key="5">
    <source>
        <dbReference type="SAM" id="MobiDB-lite"/>
    </source>
</evidence>
<dbReference type="PANTHER" id="PTHR22838:SF0">
    <property type="entry name" value="WD REPEAT-CONTAINING PROTEIN 26"/>
    <property type="match status" value="1"/>
</dbReference>
<dbReference type="InterPro" id="IPR006594">
    <property type="entry name" value="LisH"/>
</dbReference>
<sequence>MLTEIEDQESSRRATRVVSNGSRAEGELHHAASSTTHNPSQTAMNTSRANGGPVHRAPPTYYGHDREEITRILIQALDDLGYHEAARSVGEESGFEVESRDVAAFRQAVLNGSWSRAEELLWGRGSEDGLVLAPGADRNAMRFWLRQQKFLELLEQRETARALAVLRTELTPLVSEQHQTLHLLSRFLMCQDTEDLRAKANWDGANGRSRHILLTQLLECVSPSVMLPPRRLAVLLDNVKRIQVENCLYHISNAPPSLYADHSCDRSLFPSEVVMELSKPDQEGSKEEVWQVRYSPDGRYLATCGSSNKVRIWDPITSTLLSDLLHPAGEIGNLAWSPDSKLILTCSKNHFARIFDPLTGKLIKVLERFDEPVSSCVWAADGQTFVTGSFDKSRSLCSWNLHGDRIHTWTTSHRTEDIALSPDQRWLAAMDDQRTVHLYNFGNREHVYDLMVNARPSSLSISRDSRYMLVTKTDNEAVLIDIETRDTVVKYSGLVGGEFTIRSGFGGANENFVISGSEDGRVLIWHKMTGTLVFEADAHHPRCNSVSWNPADPCTFATCGDDGRIKM</sequence>
<dbReference type="EMBL" id="MU853336">
    <property type="protein sequence ID" value="KAK4114468.1"/>
    <property type="molecule type" value="Genomic_DNA"/>
</dbReference>
<dbReference type="PANTHER" id="PTHR22838">
    <property type="entry name" value="WD REPEAT PROTEIN 26-RELATED"/>
    <property type="match status" value="1"/>
</dbReference>
<proteinExistence type="predicted"/>
<dbReference type="AlphaFoldDB" id="A0AAN6THD3"/>
<dbReference type="InterPro" id="IPR054080">
    <property type="entry name" value="TPR1-like_2nd"/>
</dbReference>
<dbReference type="GeneID" id="89935376"/>
<dbReference type="Pfam" id="PF00400">
    <property type="entry name" value="WD40"/>
    <property type="match status" value="5"/>
</dbReference>
<evidence type="ECO:0000256" key="4">
    <source>
        <dbReference type="PROSITE-ProRule" id="PRU00221"/>
    </source>
</evidence>
<name>A0AAN6THD3_9PEZI</name>
<feature type="domain" description="CTLH" evidence="6">
    <location>
        <begin position="98"/>
        <end position="161"/>
    </location>
</feature>
<keyword evidence="8" id="KW-1185">Reference proteome</keyword>
<dbReference type="PROSITE" id="PS50896">
    <property type="entry name" value="LISH"/>
    <property type="match status" value="1"/>
</dbReference>
<dbReference type="Proteomes" id="UP001302812">
    <property type="component" value="Unassembled WGS sequence"/>
</dbReference>
<dbReference type="SMART" id="SM00320">
    <property type="entry name" value="WD40"/>
    <property type="match status" value="7"/>
</dbReference>
<keyword evidence="3" id="KW-0677">Repeat</keyword>
<feature type="region of interest" description="Disordered" evidence="5">
    <location>
        <begin position="1"/>
        <end position="62"/>
    </location>
</feature>
<accession>A0AAN6THD3</accession>
<dbReference type="InterPro" id="IPR051350">
    <property type="entry name" value="WD_repeat-ST_regulator"/>
</dbReference>
<dbReference type="Pfam" id="PF21889">
    <property type="entry name" value="TPR1-like_2nd"/>
    <property type="match status" value="1"/>
</dbReference>
<evidence type="ECO:0000313" key="7">
    <source>
        <dbReference type="EMBL" id="KAK4114468.1"/>
    </source>
</evidence>
<feature type="compositionally biased region" description="Polar residues" evidence="5">
    <location>
        <begin position="32"/>
        <end position="49"/>
    </location>
</feature>
<dbReference type="RefSeq" id="XP_064672038.1">
    <property type="nucleotide sequence ID" value="XM_064811251.1"/>
</dbReference>
<dbReference type="InterPro" id="IPR001680">
    <property type="entry name" value="WD40_rpt"/>
</dbReference>
<dbReference type="InterPro" id="IPR036322">
    <property type="entry name" value="WD40_repeat_dom_sf"/>
</dbReference>
<dbReference type="PROSITE" id="PS50294">
    <property type="entry name" value="WD_REPEATS_REGION"/>
    <property type="match status" value="1"/>
</dbReference>
<comment type="caution">
    <text evidence="7">The sequence shown here is derived from an EMBL/GenBank/DDBJ whole genome shotgun (WGS) entry which is preliminary data.</text>
</comment>
<evidence type="ECO:0000313" key="8">
    <source>
        <dbReference type="Proteomes" id="UP001302812"/>
    </source>
</evidence>
<evidence type="ECO:0000256" key="3">
    <source>
        <dbReference type="ARBA" id="ARBA00022737"/>
    </source>
</evidence>
<keyword evidence="2 4" id="KW-0853">WD repeat</keyword>
<feature type="repeat" description="WD" evidence="4">
    <location>
        <begin position="282"/>
        <end position="314"/>
    </location>
</feature>
<dbReference type="InterPro" id="IPR006595">
    <property type="entry name" value="CTLH_C"/>
</dbReference>
<dbReference type="GO" id="GO:0034657">
    <property type="term" value="C:GID complex"/>
    <property type="evidence" value="ECO:0007669"/>
    <property type="project" value="TreeGrafter"/>
</dbReference>
<comment type="function">
    <text evidence="1">Involved in the proteasome-dependent degradation of fructose-1,6-bisphosphatase.</text>
</comment>
<dbReference type="Pfam" id="PF23627">
    <property type="entry name" value="LisH_WDR26"/>
    <property type="match status" value="1"/>
</dbReference>
<organism evidence="7 8">
    <name type="scientific">Canariomyces notabilis</name>
    <dbReference type="NCBI Taxonomy" id="2074819"/>
    <lineage>
        <taxon>Eukaryota</taxon>
        <taxon>Fungi</taxon>
        <taxon>Dikarya</taxon>
        <taxon>Ascomycota</taxon>
        <taxon>Pezizomycotina</taxon>
        <taxon>Sordariomycetes</taxon>
        <taxon>Sordariomycetidae</taxon>
        <taxon>Sordariales</taxon>
        <taxon>Chaetomiaceae</taxon>
        <taxon>Canariomyces</taxon>
    </lineage>
</organism>
<evidence type="ECO:0000259" key="6">
    <source>
        <dbReference type="PROSITE" id="PS50897"/>
    </source>
</evidence>
<dbReference type="SUPFAM" id="SSF50978">
    <property type="entry name" value="WD40 repeat-like"/>
    <property type="match status" value="1"/>
</dbReference>
<dbReference type="GO" id="GO:0043161">
    <property type="term" value="P:proteasome-mediated ubiquitin-dependent protein catabolic process"/>
    <property type="evidence" value="ECO:0007669"/>
    <property type="project" value="TreeGrafter"/>
</dbReference>
<evidence type="ECO:0000256" key="2">
    <source>
        <dbReference type="ARBA" id="ARBA00022574"/>
    </source>
</evidence>
<protein>
    <submittedName>
        <fullName evidence="7">WD40 repeat-like protein</fullName>
    </submittedName>
</protein>
<dbReference type="CDD" id="cd00200">
    <property type="entry name" value="WD40"/>
    <property type="match status" value="1"/>
</dbReference>
<gene>
    <name evidence="7" type="ORF">N656DRAFT_705211</name>
</gene>
<evidence type="ECO:0000256" key="1">
    <source>
        <dbReference type="ARBA" id="ARBA00002343"/>
    </source>
</evidence>
<reference evidence="7" key="1">
    <citation type="journal article" date="2023" name="Mol. Phylogenet. Evol.">
        <title>Genome-scale phylogeny and comparative genomics of the fungal order Sordariales.</title>
        <authorList>
            <person name="Hensen N."/>
            <person name="Bonometti L."/>
            <person name="Westerberg I."/>
            <person name="Brannstrom I.O."/>
            <person name="Guillou S."/>
            <person name="Cros-Aarteil S."/>
            <person name="Calhoun S."/>
            <person name="Haridas S."/>
            <person name="Kuo A."/>
            <person name="Mondo S."/>
            <person name="Pangilinan J."/>
            <person name="Riley R."/>
            <person name="LaButti K."/>
            <person name="Andreopoulos B."/>
            <person name="Lipzen A."/>
            <person name="Chen C."/>
            <person name="Yan M."/>
            <person name="Daum C."/>
            <person name="Ng V."/>
            <person name="Clum A."/>
            <person name="Steindorff A."/>
            <person name="Ohm R.A."/>
            <person name="Martin F."/>
            <person name="Silar P."/>
            <person name="Natvig D.O."/>
            <person name="Lalanne C."/>
            <person name="Gautier V."/>
            <person name="Ament-Velasquez S.L."/>
            <person name="Kruys A."/>
            <person name="Hutchinson M.I."/>
            <person name="Powell A.J."/>
            <person name="Barry K."/>
            <person name="Miller A.N."/>
            <person name="Grigoriev I.V."/>
            <person name="Debuchy R."/>
            <person name="Gladieux P."/>
            <person name="Hiltunen Thoren M."/>
            <person name="Johannesson H."/>
        </authorList>
    </citation>
    <scope>NUCLEOTIDE SEQUENCE</scope>
    <source>
        <strain evidence="7">CBS 508.74</strain>
    </source>
</reference>
<dbReference type="Gene3D" id="2.130.10.10">
    <property type="entry name" value="YVTN repeat-like/Quinoprotein amine dehydrogenase"/>
    <property type="match status" value="1"/>
</dbReference>
<dbReference type="PROSITE" id="PS50897">
    <property type="entry name" value="CTLH"/>
    <property type="match status" value="1"/>
</dbReference>
<dbReference type="InterPro" id="IPR015943">
    <property type="entry name" value="WD40/YVTN_repeat-like_dom_sf"/>
</dbReference>
<reference evidence="7" key="2">
    <citation type="submission" date="2023-05" db="EMBL/GenBank/DDBJ databases">
        <authorList>
            <consortium name="Lawrence Berkeley National Laboratory"/>
            <person name="Steindorff A."/>
            <person name="Hensen N."/>
            <person name="Bonometti L."/>
            <person name="Westerberg I."/>
            <person name="Brannstrom I.O."/>
            <person name="Guillou S."/>
            <person name="Cros-Aarteil S."/>
            <person name="Calhoun S."/>
            <person name="Haridas S."/>
            <person name="Kuo A."/>
            <person name="Mondo S."/>
            <person name="Pangilinan J."/>
            <person name="Riley R."/>
            <person name="Labutti K."/>
            <person name="Andreopoulos B."/>
            <person name="Lipzen A."/>
            <person name="Chen C."/>
            <person name="Yanf M."/>
            <person name="Daum C."/>
            <person name="Ng V."/>
            <person name="Clum A."/>
            <person name="Ohm R."/>
            <person name="Martin F."/>
            <person name="Silar P."/>
            <person name="Natvig D."/>
            <person name="Lalanne C."/>
            <person name="Gautier V."/>
            <person name="Ament-Velasquez S.L."/>
            <person name="Kruys A."/>
            <person name="Hutchinson M.I."/>
            <person name="Powell A.J."/>
            <person name="Barry K."/>
            <person name="Miller A.N."/>
            <person name="Grigoriev I.V."/>
            <person name="Debuchy R."/>
            <person name="Gladieux P."/>
            <person name="Thoren M.H."/>
            <person name="Johannesson H."/>
        </authorList>
    </citation>
    <scope>NUCLEOTIDE SEQUENCE</scope>
    <source>
        <strain evidence="7">CBS 508.74</strain>
    </source>
</reference>
<dbReference type="PROSITE" id="PS50082">
    <property type="entry name" value="WD_REPEATS_2"/>
    <property type="match status" value="1"/>
</dbReference>